<sequence>MGEAVNRVARQAGLNRHQVGVAGVVGQTVRHGHTVDAGANHGVIHPVVNLLAKHVHPGFQLAQTFHIFFSCF</sequence>
<proteinExistence type="predicted"/>
<comment type="caution">
    <text evidence="1">The sequence shown here is derived from an EMBL/GenBank/DDBJ whole genome shotgun (WGS) entry which is preliminary data.</text>
</comment>
<organism evidence="1">
    <name type="scientific">bioreactor metagenome</name>
    <dbReference type="NCBI Taxonomy" id="1076179"/>
    <lineage>
        <taxon>unclassified sequences</taxon>
        <taxon>metagenomes</taxon>
        <taxon>ecological metagenomes</taxon>
    </lineage>
</organism>
<dbReference type="EMBL" id="VSSQ01008282">
    <property type="protein sequence ID" value="MPM38426.1"/>
    <property type="molecule type" value="Genomic_DNA"/>
</dbReference>
<reference evidence="1" key="1">
    <citation type="submission" date="2019-08" db="EMBL/GenBank/DDBJ databases">
        <authorList>
            <person name="Kucharzyk K."/>
            <person name="Murdoch R.W."/>
            <person name="Higgins S."/>
            <person name="Loffler F."/>
        </authorList>
    </citation>
    <scope>NUCLEOTIDE SEQUENCE</scope>
</reference>
<name>A0A644ZC21_9ZZZZ</name>
<protein>
    <submittedName>
        <fullName evidence="1">Uncharacterized protein</fullName>
    </submittedName>
</protein>
<evidence type="ECO:0000313" key="1">
    <source>
        <dbReference type="EMBL" id="MPM38426.1"/>
    </source>
</evidence>
<accession>A0A644ZC21</accession>
<gene>
    <name evidence="1" type="ORF">SDC9_85055</name>
</gene>
<dbReference type="AlphaFoldDB" id="A0A644ZC21"/>